<accession>A0ACC3NEH3</accession>
<dbReference type="Proteomes" id="UP001281147">
    <property type="component" value="Unassembled WGS sequence"/>
</dbReference>
<keyword evidence="2" id="KW-1185">Reference proteome</keyword>
<dbReference type="EMBL" id="JAUTXU010000054">
    <property type="protein sequence ID" value="KAK3714723.1"/>
    <property type="molecule type" value="Genomic_DNA"/>
</dbReference>
<evidence type="ECO:0000313" key="1">
    <source>
        <dbReference type="EMBL" id="KAK3714723.1"/>
    </source>
</evidence>
<name>A0ACC3NEH3_9PEZI</name>
<comment type="caution">
    <text evidence="1">The sequence shown here is derived from an EMBL/GenBank/DDBJ whole genome shotgun (WGS) entry which is preliminary data.</text>
</comment>
<evidence type="ECO:0000313" key="2">
    <source>
        <dbReference type="Proteomes" id="UP001281147"/>
    </source>
</evidence>
<reference evidence="1" key="1">
    <citation type="submission" date="2023-07" db="EMBL/GenBank/DDBJ databases">
        <title>Black Yeasts Isolated from many extreme environments.</title>
        <authorList>
            <person name="Coleine C."/>
            <person name="Stajich J.E."/>
            <person name="Selbmann L."/>
        </authorList>
    </citation>
    <scope>NUCLEOTIDE SEQUENCE</scope>
    <source>
        <strain evidence="1">CCFEE 5714</strain>
    </source>
</reference>
<organism evidence="1 2">
    <name type="scientific">Vermiconidia calcicola</name>
    <dbReference type="NCBI Taxonomy" id="1690605"/>
    <lineage>
        <taxon>Eukaryota</taxon>
        <taxon>Fungi</taxon>
        <taxon>Dikarya</taxon>
        <taxon>Ascomycota</taxon>
        <taxon>Pezizomycotina</taxon>
        <taxon>Dothideomycetes</taxon>
        <taxon>Dothideomycetidae</taxon>
        <taxon>Mycosphaerellales</taxon>
        <taxon>Extremaceae</taxon>
        <taxon>Vermiconidia</taxon>
    </lineage>
</organism>
<protein>
    <submittedName>
        <fullName evidence="1">Uncharacterized protein</fullName>
    </submittedName>
</protein>
<sequence length="265" mass="28545">MRSSILSALSLLALGAIAAPAPAPPSAPATADLDAALAYISAHPGMLSELLPSLTAALPYPYGSCMTRADAERVALNFEVLQDEVFNQTLAEEAVSPEFIDYNDSINTLINQGCPIGPKPLGSPTFASRAEYFAAAQNQRPTPYDTLNLWYNCDTVVVRWRARKPYGKKFAVEGGLVTGVKPQLDVVGIVVIEVRPNPDTTSEEHFQFTAIYSEFNSFAWGYDLGLWESELCNAQGEAPPPPPAANDAPPKKRSLASRGYGVQKL</sequence>
<proteinExistence type="predicted"/>
<gene>
    <name evidence="1" type="ORF">LTR37_007703</name>
</gene>